<feature type="compositionally biased region" description="Basic residues" evidence="1">
    <location>
        <begin position="144"/>
        <end position="159"/>
    </location>
</feature>
<protein>
    <recommendedName>
        <fullName evidence="4">Phage protein, HK97 gp10 family</fullName>
    </recommendedName>
</protein>
<sequence length="219" mass="24285">MVGLKELTAQLQRIRKQIPFATAQALTRVARQIAAAEKTALQRKLDNPTPFTVNSVRSSGARKDSLTAKVFVMNTAASYLEPFEFGGQHKLNSQALLNPKNIKLNKYGNLTRNKMTQLKAKPDVFIGELSTRYGSGVNGVWQRVKAKKGKKGKKRRKRSANGTRQPRMKMPAPKLLIQFGDALPVKPTLGYFERAQAMANALMPTELSRAMAEAMKTAK</sequence>
<evidence type="ECO:0008006" key="4">
    <source>
        <dbReference type="Google" id="ProtNLM"/>
    </source>
</evidence>
<organism evidence="2 3">
    <name type="scientific">Serratia liquefaciens</name>
    <dbReference type="NCBI Taxonomy" id="614"/>
    <lineage>
        <taxon>Bacteria</taxon>
        <taxon>Pseudomonadati</taxon>
        <taxon>Pseudomonadota</taxon>
        <taxon>Gammaproteobacteria</taxon>
        <taxon>Enterobacterales</taxon>
        <taxon>Yersiniaceae</taxon>
        <taxon>Serratia</taxon>
    </lineage>
</organism>
<gene>
    <name evidence="2" type="ORF">I6I38_15350</name>
</gene>
<evidence type="ECO:0000313" key="3">
    <source>
        <dbReference type="Proteomes" id="UP000595237"/>
    </source>
</evidence>
<reference evidence="2 3" key="1">
    <citation type="submission" date="2021-01" db="EMBL/GenBank/DDBJ databases">
        <title>FDA dAtabase for Regulatory Grade micrObial Sequences (FDA-ARGOS): Supporting development and validation of Infectious Disease Dx tests.</title>
        <authorList>
            <person name="Blissenbach B."/>
            <person name="Krut O."/>
            <person name="Tallon L."/>
            <person name="Sadzewicz L."/>
            <person name="Zhao X."/>
            <person name="Boylan J."/>
            <person name="Ott S."/>
            <person name="Bowen H."/>
            <person name="Vavikolanu K."/>
            <person name="Mehta A."/>
            <person name="Aluvathingal J."/>
            <person name="Nadendla S."/>
            <person name="Yan Y."/>
            <person name="Sichtig H."/>
        </authorList>
    </citation>
    <scope>NUCLEOTIDE SEQUENCE [LARGE SCALE GENOMIC DNA]</scope>
    <source>
        <strain evidence="2 3">FDAARGOS_1081</strain>
    </source>
</reference>
<dbReference type="Proteomes" id="UP000595237">
    <property type="component" value="Chromosome"/>
</dbReference>
<dbReference type="RefSeq" id="WP_201895499.1">
    <property type="nucleotide sequence ID" value="NZ_CP068148.1"/>
</dbReference>
<evidence type="ECO:0000313" key="2">
    <source>
        <dbReference type="EMBL" id="QQU53709.1"/>
    </source>
</evidence>
<name>A0ABX7CZU8_SERLI</name>
<evidence type="ECO:0000256" key="1">
    <source>
        <dbReference type="SAM" id="MobiDB-lite"/>
    </source>
</evidence>
<feature type="region of interest" description="Disordered" evidence="1">
    <location>
        <begin position="144"/>
        <end position="169"/>
    </location>
</feature>
<accession>A0ABX7CZU8</accession>
<proteinExistence type="predicted"/>
<keyword evidence="3" id="KW-1185">Reference proteome</keyword>
<dbReference type="EMBL" id="CP068148">
    <property type="protein sequence ID" value="QQU53709.1"/>
    <property type="molecule type" value="Genomic_DNA"/>
</dbReference>